<dbReference type="RefSeq" id="WP_146905631.1">
    <property type="nucleotide sequence ID" value="NZ_BJYS01000063.1"/>
</dbReference>
<organism evidence="1 2">
    <name type="scientific">Adhaeribacter aerolatus</name>
    <dbReference type="NCBI Taxonomy" id="670289"/>
    <lineage>
        <taxon>Bacteria</taxon>
        <taxon>Pseudomonadati</taxon>
        <taxon>Bacteroidota</taxon>
        <taxon>Cytophagia</taxon>
        <taxon>Cytophagales</taxon>
        <taxon>Hymenobacteraceae</taxon>
        <taxon>Adhaeribacter</taxon>
    </lineage>
</organism>
<evidence type="ECO:0000313" key="2">
    <source>
        <dbReference type="Proteomes" id="UP000321532"/>
    </source>
</evidence>
<dbReference type="AlphaFoldDB" id="A0A512B6N3"/>
<gene>
    <name evidence="1" type="ORF">AAE02nite_51010</name>
</gene>
<comment type="caution">
    <text evidence="1">The sequence shown here is derived from an EMBL/GenBank/DDBJ whole genome shotgun (WGS) entry which is preliminary data.</text>
</comment>
<proteinExistence type="predicted"/>
<evidence type="ECO:0000313" key="1">
    <source>
        <dbReference type="EMBL" id="GEO07437.1"/>
    </source>
</evidence>
<protein>
    <submittedName>
        <fullName evidence="1">Uncharacterized protein</fullName>
    </submittedName>
</protein>
<reference evidence="1 2" key="1">
    <citation type="submission" date="2019-07" db="EMBL/GenBank/DDBJ databases">
        <title>Whole genome shotgun sequence of Adhaeribacter aerolatus NBRC 106133.</title>
        <authorList>
            <person name="Hosoyama A."/>
            <person name="Uohara A."/>
            <person name="Ohji S."/>
            <person name="Ichikawa N."/>
        </authorList>
    </citation>
    <scope>NUCLEOTIDE SEQUENCE [LARGE SCALE GENOMIC DNA]</scope>
    <source>
        <strain evidence="1 2">NBRC 106133</strain>
    </source>
</reference>
<accession>A0A512B6N3</accession>
<name>A0A512B6N3_9BACT</name>
<dbReference type="EMBL" id="BJYS01000063">
    <property type="protein sequence ID" value="GEO07437.1"/>
    <property type="molecule type" value="Genomic_DNA"/>
</dbReference>
<dbReference type="Proteomes" id="UP000321532">
    <property type="component" value="Unassembled WGS sequence"/>
</dbReference>
<keyword evidence="2" id="KW-1185">Reference proteome</keyword>
<sequence length="81" mass="9541">MKRVFMNSEINDNQIISTTCGKKFDLRNTEKIIEKSNSLFSYNIHKLKSGEYIIAEKFYANPYNNRYILLTDEQIEALKIS</sequence>
<dbReference type="OrthoDB" id="853461at2"/>